<accession>A0ABY8CKK8</accession>
<keyword evidence="3" id="KW-1185">Reference proteome</keyword>
<dbReference type="RefSeq" id="WP_347721687.1">
    <property type="nucleotide sequence ID" value="NZ_CP104395.1"/>
</dbReference>
<dbReference type="Proteomes" id="UP001218034">
    <property type="component" value="Chromosome"/>
</dbReference>
<evidence type="ECO:0000313" key="3">
    <source>
        <dbReference type="Proteomes" id="UP001218034"/>
    </source>
</evidence>
<evidence type="ECO:0000313" key="2">
    <source>
        <dbReference type="EMBL" id="WEL19856.1"/>
    </source>
</evidence>
<protein>
    <submittedName>
        <fullName evidence="2">DUF58 family protein</fullName>
    </submittedName>
</protein>
<dbReference type="EMBL" id="CP104395">
    <property type="protein sequence ID" value="WEL19856.1"/>
    <property type="molecule type" value="Genomic_DNA"/>
</dbReference>
<organism evidence="2 3">
    <name type="scientific">Candidatus Nanohalococcus occultus</name>
    <dbReference type="NCBI Taxonomy" id="2978047"/>
    <lineage>
        <taxon>Archaea</taxon>
        <taxon>Candidatus Nanohalarchaeota</taxon>
        <taxon>Candidatus Nanohalarchaeota incertae sedis</taxon>
        <taxon>Candidatus Nanohalococcus</taxon>
    </lineage>
</organism>
<reference evidence="2 3" key="1">
    <citation type="submission" date="2022-09" db="EMBL/GenBank/DDBJ databases">
        <title>Xylan utilization by haloarchaea-nanohaloarchaea associations.</title>
        <authorList>
            <person name="Yakimov M."/>
        </authorList>
    </citation>
    <scope>NUCLEOTIDE SEQUENCE [LARGE SCALE GENOMIC DNA]</scope>
    <source>
        <strain evidence="2 3">SVXNc</strain>
    </source>
</reference>
<proteinExistence type="predicted"/>
<dbReference type="SUPFAM" id="SSF53300">
    <property type="entry name" value="vWA-like"/>
    <property type="match status" value="1"/>
</dbReference>
<dbReference type="Pfam" id="PF01882">
    <property type="entry name" value="DUF58"/>
    <property type="match status" value="1"/>
</dbReference>
<dbReference type="Gene3D" id="3.40.50.410">
    <property type="entry name" value="von Willebrand factor, type A domain"/>
    <property type="match status" value="1"/>
</dbReference>
<dbReference type="GeneID" id="98290924"/>
<feature type="domain" description="DUF58" evidence="1">
    <location>
        <begin position="43"/>
        <end position="250"/>
    </location>
</feature>
<dbReference type="InterPro" id="IPR036465">
    <property type="entry name" value="vWFA_dom_sf"/>
</dbReference>
<evidence type="ECO:0000259" key="1">
    <source>
        <dbReference type="Pfam" id="PF01882"/>
    </source>
</evidence>
<gene>
    <name evidence="2" type="ORF">SVXNc_0849</name>
</gene>
<name>A0ABY8CKK8_9ARCH</name>
<dbReference type="InterPro" id="IPR002881">
    <property type="entry name" value="DUF58"/>
</dbReference>
<sequence>MIEVDFLKELDRFNLALKKNSVELKQGEQSSNSTGQGMIFEDHKKYTPGDDIRKMDWKAYARTGDLYIKRFEEEKSVTVHILIDRSSSMDYGEAENKYDFASKLGLGIAHMVSNTNDRFRFSVFSETVTDISSGRRNADLASLVDTLNNLRKTPESKIGNCLSDYGSRIRNKSVVVVLSDFLVDIEEIEDGLASLQNTDTILVNTLDSSEISPDMEGDKILKDPESGSTLRTYLSKRIRSSYEQKMEKHTSEVEETARKYGAEYVKVNTGEDFFDAFSRVWGRLNRD</sequence>
<dbReference type="PANTHER" id="PTHR33608">
    <property type="entry name" value="BLL2464 PROTEIN"/>
    <property type="match status" value="1"/>
</dbReference>
<dbReference type="PANTHER" id="PTHR33608:SF6">
    <property type="entry name" value="BLL2464 PROTEIN"/>
    <property type="match status" value="1"/>
</dbReference>